<dbReference type="STRING" id="907348.TresaDRAFT_2801"/>
<dbReference type="PANTHER" id="PTHR45661">
    <property type="entry name" value="SURFACE ANTIGEN"/>
    <property type="match status" value="1"/>
</dbReference>
<keyword evidence="2" id="KW-1185">Reference proteome</keyword>
<evidence type="ECO:0000313" key="2">
    <source>
        <dbReference type="Proteomes" id="UP000003571"/>
    </source>
</evidence>
<dbReference type="PATRIC" id="fig|907348.3.peg.62"/>
<dbReference type="EMBL" id="AGRW01000021">
    <property type="protein sequence ID" value="EIC03139.1"/>
    <property type="molecule type" value="Genomic_DNA"/>
</dbReference>
<dbReference type="Proteomes" id="UP000003571">
    <property type="component" value="Unassembled WGS sequence"/>
</dbReference>
<dbReference type="InterPro" id="IPR032675">
    <property type="entry name" value="LRR_dom_sf"/>
</dbReference>
<dbReference type="Pfam" id="PF13306">
    <property type="entry name" value="LRR_5"/>
    <property type="match status" value="3"/>
</dbReference>
<dbReference type="Gene3D" id="3.80.10.10">
    <property type="entry name" value="Ribonuclease Inhibitor"/>
    <property type="match status" value="3"/>
</dbReference>
<organism evidence="1 2">
    <name type="scientific">Treponema saccharophilum DSM 2985</name>
    <dbReference type="NCBI Taxonomy" id="907348"/>
    <lineage>
        <taxon>Bacteria</taxon>
        <taxon>Pseudomonadati</taxon>
        <taxon>Spirochaetota</taxon>
        <taxon>Spirochaetia</taxon>
        <taxon>Spirochaetales</taxon>
        <taxon>Treponemataceae</taxon>
        <taxon>Treponema</taxon>
    </lineage>
</organism>
<dbReference type="PANTHER" id="PTHR45661:SF3">
    <property type="entry name" value="IG-LIKE DOMAIN-CONTAINING PROTEIN"/>
    <property type="match status" value="1"/>
</dbReference>
<reference evidence="1 2" key="1">
    <citation type="submission" date="2011-09" db="EMBL/GenBank/DDBJ databases">
        <title>The draft genome of Treponema saccharophilum DSM 2985.</title>
        <authorList>
            <consortium name="US DOE Joint Genome Institute (JGI-PGF)"/>
            <person name="Lucas S."/>
            <person name="Copeland A."/>
            <person name="Lapidus A."/>
            <person name="Glavina del Rio T."/>
            <person name="Dalin E."/>
            <person name="Tice H."/>
            <person name="Bruce D."/>
            <person name="Goodwin L."/>
            <person name="Pitluck S."/>
            <person name="Peters L."/>
            <person name="Kyrpides N."/>
            <person name="Mavromatis K."/>
            <person name="Ivanova N."/>
            <person name="Markowitz V."/>
            <person name="Cheng J.-F."/>
            <person name="Hugenholtz P."/>
            <person name="Woyke T."/>
            <person name="Wu D."/>
            <person name="Gronow S."/>
            <person name="Wellnitz S."/>
            <person name="Brambilla E."/>
            <person name="Klenk H.-P."/>
            <person name="Eisen J.A."/>
        </authorList>
    </citation>
    <scope>NUCLEOTIDE SEQUENCE [LARGE SCALE GENOMIC DNA]</scope>
    <source>
        <strain evidence="1 2">DSM 2985</strain>
    </source>
</reference>
<protein>
    <recommendedName>
        <fullName evidence="3">Leucine-rich repeat domain-containing protein</fullName>
    </recommendedName>
</protein>
<dbReference type="AlphaFoldDB" id="H7EH02"/>
<accession>H7EH02</accession>
<proteinExistence type="predicted"/>
<evidence type="ECO:0008006" key="3">
    <source>
        <dbReference type="Google" id="ProtNLM"/>
    </source>
</evidence>
<comment type="caution">
    <text evidence="1">The sequence shown here is derived from an EMBL/GenBank/DDBJ whole genome shotgun (WGS) entry which is preliminary data.</text>
</comment>
<dbReference type="eggNOG" id="COG5492">
    <property type="taxonomic scope" value="Bacteria"/>
</dbReference>
<evidence type="ECO:0000313" key="1">
    <source>
        <dbReference type="EMBL" id="EIC03139.1"/>
    </source>
</evidence>
<dbReference type="SUPFAM" id="SSF52058">
    <property type="entry name" value="L domain-like"/>
    <property type="match status" value="2"/>
</dbReference>
<dbReference type="InterPro" id="IPR026906">
    <property type="entry name" value="LRR_5"/>
</dbReference>
<sequence>MHRWGKSCRMVGMNGTKTYSVVFGEGDFLGLDSPAFSFERDGASESFFFCGSGVRGDISFSCDCGEDVLSVPRFVDFLHKMLFVAPLSGIVGGCVRIFCGGAEIPLEKSRIPSLGMDFDFSSAPENEVSFLRSLLLRVDFGNPSALDDVVIAEIVNVGLHFFEKAHPDSARKNESSPRLFRLALKTLGSVFARGVKRRISKQDEAKCESLLRAVSSASGAILPLVDDFALRVFPFFAGERAFGSGSDPLLSVFRDCDSERAVAFVNGAFRLFMNEWGGVLVRDPLYFRKRKVVLCDKFVSEPYFLKFCEDVESPSGKDFQEKRALLSPTECLSSGIAFTPEEITGFVFAGGEFDVSAVEKLPFDECAQVMKKIASRSAVADEWLNSHGFPSNEFSKSIKIRDVALRGISAVVNKVAEPFRVVCDVSPNERHFRATGDPTRATITLWCGRNVAALDVGSDADSWCVGFGKFLSVFCDGKSTRGEIESVAAAENIGFGTFSRFSVELPPSGIELFASEIGTDAFKGYRGESFVVPPCVKSICRGAFRGSSLRSLAVPSSVVEIGNDAFSETLLEKIELDAKIRVLHVLFSGSNNLREIKIPDSVVWIRRLAFEGCSSLRSVVIPQSVKWIDEDIFLGCNNIESVDVSGNKNFCVKDGIVFDKKRERIVSVFGSGFDFSVPRRLLSVSGYTFRDRDISSVSFPDTPRFVSVSDFAFASCRIGKISLSPSVLFGGPNVFGGCSIEKIRVNPSCKGAFLYGNVLVDSSMRRVLAVESGAREVEVPPCVDEIGGDGESPFLACSSLESVVVLERFGFSSVRILPRAFSGLSALREFSVRAENSCVEICDGAFENCGNLEMVTFGEGILDIRASSFRACSRLRSVVLPQKTRAIGARAFAECTALEGIRIPPEVVYIGSGAFSSCTNLRELTIDSERVEIADDAFDGCVNMKRLKIRKGSSAERWAEKLGTFDEL</sequence>
<name>H7EH02_9SPIR</name>
<gene>
    <name evidence="1" type="ORF">TresaDRAFT_2801</name>
</gene>
<dbReference type="InterPro" id="IPR053139">
    <property type="entry name" value="Surface_bspA-like"/>
</dbReference>